<dbReference type="EMBL" id="AVOT02006432">
    <property type="protein sequence ID" value="MBW0481539.1"/>
    <property type="molecule type" value="Genomic_DNA"/>
</dbReference>
<feature type="domain" description="Retrovirus-related Pol polyprotein from transposon TNT 1-94-like beta-barrel" evidence="2">
    <location>
        <begin position="73"/>
        <end position="115"/>
    </location>
</feature>
<evidence type="ECO:0000313" key="4">
    <source>
        <dbReference type="Proteomes" id="UP000765509"/>
    </source>
</evidence>
<sequence>MHISYEQKTMLKPKKHSLPNKTTTRCSKNFHNPLAQHSKEDCWKLLPEKHPKNDKPIKALMARNASISNSNLVLDSGATTSMVNTLSYFQSIEMKKKEIELADGSIIEALGHGNI</sequence>
<accession>A0A9Q3GWI0</accession>
<evidence type="ECO:0000313" key="3">
    <source>
        <dbReference type="EMBL" id="MBW0481539.1"/>
    </source>
</evidence>
<organism evidence="3 4">
    <name type="scientific">Austropuccinia psidii MF-1</name>
    <dbReference type="NCBI Taxonomy" id="1389203"/>
    <lineage>
        <taxon>Eukaryota</taxon>
        <taxon>Fungi</taxon>
        <taxon>Dikarya</taxon>
        <taxon>Basidiomycota</taxon>
        <taxon>Pucciniomycotina</taxon>
        <taxon>Pucciniomycetes</taxon>
        <taxon>Pucciniales</taxon>
        <taxon>Sphaerophragmiaceae</taxon>
        <taxon>Austropuccinia</taxon>
    </lineage>
</organism>
<feature type="region of interest" description="Disordered" evidence="1">
    <location>
        <begin position="1"/>
        <end position="31"/>
    </location>
</feature>
<dbReference type="AlphaFoldDB" id="A0A9Q3GWI0"/>
<evidence type="ECO:0000256" key="1">
    <source>
        <dbReference type="SAM" id="MobiDB-lite"/>
    </source>
</evidence>
<protein>
    <recommendedName>
        <fullName evidence="2">Retrovirus-related Pol polyprotein from transposon TNT 1-94-like beta-barrel domain-containing protein</fullName>
    </recommendedName>
</protein>
<proteinExistence type="predicted"/>
<dbReference type="OrthoDB" id="7920740at2759"/>
<feature type="compositionally biased region" description="Polar residues" evidence="1">
    <location>
        <begin position="19"/>
        <end position="30"/>
    </location>
</feature>
<keyword evidence="4" id="KW-1185">Reference proteome</keyword>
<name>A0A9Q3GWI0_9BASI</name>
<reference evidence="3" key="1">
    <citation type="submission" date="2021-03" db="EMBL/GenBank/DDBJ databases">
        <title>Draft genome sequence of rust myrtle Austropuccinia psidii MF-1, a brazilian biotype.</title>
        <authorList>
            <person name="Quecine M.C."/>
            <person name="Pachon D.M.R."/>
            <person name="Bonatelli M.L."/>
            <person name="Correr F.H."/>
            <person name="Franceschini L.M."/>
            <person name="Leite T.F."/>
            <person name="Margarido G.R.A."/>
            <person name="Almeida C.A."/>
            <person name="Ferrarezi J.A."/>
            <person name="Labate C.A."/>
        </authorList>
    </citation>
    <scope>NUCLEOTIDE SEQUENCE</scope>
    <source>
        <strain evidence="3">MF-1</strain>
    </source>
</reference>
<dbReference type="InterPro" id="IPR054722">
    <property type="entry name" value="PolX-like_BBD"/>
</dbReference>
<comment type="caution">
    <text evidence="3">The sequence shown here is derived from an EMBL/GenBank/DDBJ whole genome shotgun (WGS) entry which is preliminary data.</text>
</comment>
<gene>
    <name evidence="3" type="ORF">O181_021254</name>
</gene>
<dbReference type="Proteomes" id="UP000765509">
    <property type="component" value="Unassembled WGS sequence"/>
</dbReference>
<dbReference type="Pfam" id="PF22936">
    <property type="entry name" value="Pol_BBD"/>
    <property type="match status" value="1"/>
</dbReference>
<evidence type="ECO:0000259" key="2">
    <source>
        <dbReference type="Pfam" id="PF22936"/>
    </source>
</evidence>